<evidence type="ECO:0000259" key="10">
    <source>
        <dbReference type="PROSITE" id="PS50850"/>
    </source>
</evidence>
<dbReference type="Pfam" id="PF07690">
    <property type="entry name" value="MFS_1"/>
    <property type="match status" value="1"/>
</dbReference>
<evidence type="ECO:0000256" key="4">
    <source>
        <dbReference type="ARBA" id="ARBA00022475"/>
    </source>
</evidence>
<gene>
    <name evidence="11" type="ORF">QO010_003043</name>
</gene>
<evidence type="ECO:0000256" key="2">
    <source>
        <dbReference type="ARBA" id="ARBA00008537"/>
    </source>
</evidence>
<dbReference type="SUPFAM" id="SSF103473">
    <property type="entry name" value="MFS general substrate transporter"/>
    <property type="match status" value="1"/>
</dbReference>
<dbReference type="InterPro" id="IPR004638">
    <property type="entry name" value="EmrB-like"/>
</dbReference>
<feature type="region of interest" description="Disordered" evidence="8">
    <location>
        <begin position="1"/>
        <end position="24"/>
    </location>
</feature>
<keyword evidence="12" id="KW-1185">Reference proteome</keyword>
<protein>
    <submittedName>
        <fullName evidence="11">DHA2 family multidrug resistance protein</fullName>
    </submittedName>
</protein>
<dbReference type="Proteomes" id="UP001228905">
    <property type="component" value="Unassembled WGS sequence"/>
</dbReference>
<evidence type="ECO:0000313" key="12">
    <source>
        <dbReference type="Proteomes" id="UP001228905"/>
    </source>
</evidence>
<comment type="subcellular location">
    <subcellularLocation>
        <location evidence="1">Cell membrane</location>
        <topology evidence="1">Multi-pass membrane protein</topology>
    </subcellularLocation>
</comment>
<feature type="transmembrane region" description="Helical" evidence="9">
    <location>
        <begin position="224"/>
        <end position="243"/>
    </location>
</feature>
<feature type="transmembrane region" description="Helical" evidence="9">
    <location>
        <begin position="133"/>
        <end position="154"/>
    </location>
</feature>
<keyword evidence="3" id="KW-0813">Transport</keyword>
<feature type="transmembrane region" description="Helical" evidence="9">
    <location>
        <begin position="359"/>
        <end position="378"/>
    </location>
</feature>
<sequence length="543" mass="58172">MTDAAATAGPIPQTPPSGPAPQKAMDGSTVNWGMLFLGFGGMVIGQFMAILDIQIVSASLPQIQAGVGASADQVSWIQTAYLIPEVVMIPLSSYLSRLWGTQRVFLASCFGFIAMSVLAGLSTSIDFMIVTRALQGFVGGAMVPTVFATAFSAFPPERRTTANVITGMIVTLAPTIGPALGGHVTEWLDWRWLFFINVGPGALSLFLVWRYGNFDKGDRSLATNFDWFGLSVMAVFLMSLQYVLEEGAKDNWFHEDKILWLAVLALITGTVFIWRNLTYFKPIVQLRAFQDRNFALGVCMTAVSGASLYGGTFILPLFLGRIRGYSAAEVGTTMLVSGLCMFFTGPTIGSIVRKVDPRLPMIVGFGMVAWGMWLGHAVTADWGFWQFAGLQAWRGVGVMVAMIATTQMTMSTLTPQMIKDASGMVNLSRNVGGAMAMALISTTLATQTAVHMNELSAAMSTASGEAVAMMNGLTMRMQQLGVTDPQGAAYKAMHYILYQKAQLLAFGDAFALLSLGAVAAAFLSIFTAPAKMAPGGPDMSEAH</sequence>
<keyword evidence="7 9" id="KW-0472">Membrane</keyword>
<evidence type="ECO:0000313" key="11">
    <source>
        <dbReference type="EMBL" id="MDQ0465256.1"/>
    </source>
</evidence>
<dbReference type="InterPro" id="IPR011701">
    <property type="entry name" value="MFS"/>
</dbReference>
<evidence type="ECO:0000256" key="1">
    <source>
        <dbReference type="ARBA" id="ARBA00004651"/>
    </source>
</evidence>
<name>A0ABU0IV89_9CAUL</name>
<dbReference type="RefSeq" id="WP_370873764.1">
    <property type="nucleotide sequence ID" value="NZ_JAUSVS010000006.1"/>
</dbReference>
<dbReference type="Gene3D" id="1.20.1250.20">
    <property type="entry name" value="MFS general substrate transporter like domains"/>
    <property type="match status" value="1"/>
</dbReference>
<dbReference type="PANTHER" id="PTHR42718:SF9">
    <property type="entry name" value="MAJOR FACILITATOR SUPERFAMILY MULTIDRUG TRANSPORTER MFSC"/>
    <property type="match status" value="1"/>
</dbReference>
<keyword evidence="5 9" id="KW-0812">Transmembrane</keyword>
<feature type="transmembrane region" description="Helical" evidence="9">
    <location>
        <begin position="330"/>
        <end position="352"/>
    </location>
</feature>
<dbReference type="CDD" id="cd17503">
    <property type="entry name" value="MFS_LmrB_MDR_like"/>
    <property type="match status" value="1"/>
</dbReference>
<feature type="transmembrane region" description="Helical" evidence="9">
    <location>
        <begin position="192"/>
        <end position="212"/>
    </location>
</feature>
<feature type="transmembrane region" description="Helical" evidence="9">
    <location>
        <begin position="384"/>
        <end position="404"/>
    </location>
</feature>
<proteinExistence type="inferred from homology"/>
<dbReference type="PANTHER" id="PTHR42718">
    <property type="entry name" value="MAJOR FACILITATOR SUPERFAMILY MULTIDRUG TRANSPORTER MFSC"/>
    <property type="match status" value="1"/>
</dbReference>
<feature type="transmembrane region" description="Helical" evidence="9">
    <location>
        <begin position="258"/>
        <end position="274"/>
    </location>
</feature>
<feature type="transmembrane region" description="Helical" evidence="9">
    <location>
        <begin position="104"/>
        <end position="121"/>
    </location>
</feature>
<dbReference type="InterPro" id="IPR020846">
    <property type="entry name" value="MFS_dom"/>
</dbReference>
<evidence type="ECO:0000256" key="8">
    <source>
        <dbReference type="SAM" id="MobiDB-lite"/>
    </source>
</evidence>
<feature type="domain" description="Major facilitator superfamily (MFS) profile" evidence="10">
    <location>
        <begin position="38"/>
        <end position="532"/>
    </location>
</feature>
<feature type="transmembrane region" description="Helical" evidence="9">
    <location>
        <begin position="503"/>
        <end position="526"/>
    </location>
</feature>
<evidence type="ECO:0000256" key="3">
    <source>
        <dbReference type="ARBA" id="ARBA00022448"/>
    </source>
</evidence>
<dbReference type="Gene3D" id="1.20.1720.10">
    <property type="entry name" value="Multidrug resistance protein D"/>
    <property type="match status" value="1"/>
</dbReference>
<reference evidence="11 12" key="1">
    <citation type="submission" date="2023-07" db="EMBL/GenBank/DDBJ databases">
        <title>Genomic Encyclopedia of Type Strains, Phase IV (KMG-IV): sequencing the most valuable type-strain genomes for metagenomic binning, comparative biology and taxonomic classification.</title>
        <authorList>
            <person name="Goeker M."/>
        </authorList>
    </citation>
    <scope>NUCLEOTIDE SEQUENCE [LARGE SCALE GENOMIC DNA]</scope>
    <source>
        <strain evidence="11 12">DSM 18695</strain>
    </source>
</reference>
<feature type="transmembrane region" description="Helical" evidence="9">
    <location>
        <begin position="161"/>
        <end position="180"/>
    </location>
</feature>
<keyword evidence="6 9" id="KW-1133">Transmembrane helix</keyword>
<evidence type="ECO:0000256" key="9">
    <source>
        <dbReference type="SAM" id="Phobius"/>
    </source>
</evidence>
<evidence type="ECO:0000256" key="5">
    <source>
        <dbReference type="ARBA" id="ARBA00022692"/>
    </source>
</evidence>
<accession>A0ABU0IV89</accession>
<feature type="transmembrane region" description="Helical" evidence="9">
    <location>
        <begin position="294"/>
        <end position="318"/>
    </location>
</feature>
<comment type="similarity">
    <text evidence="2">Belongs to the major facilitator superfamily. EmrB family.</text>
</comment>
<evidence type="ECO:0000256" key="6">
    <source>
        <dbReference type="ARBA" id="ARBA00022989"/>
    </source>
</evidence>
<keyword evidence="4" id="KW-1003">Cell membrane</keyword>
<comment type="caution">
    <text evidence="11">The sequence shown here is derived from an EMBL/GenBank/DDBJ whole genome shotgun (WGS) entry which is preliminary data.</text>
</comment>
<evidence type="ECO:0000256" key="7">
    <source>
        <dbReference type="ARBA" id="ARBA00023136"/>
    </source>
</evidence>
<dbReference type="InterPro" id="IPR036259">
    <property type="entry name" value="MFS_trans_sf"/>
</dbReference>
<dbReference type="EMBL" id="JAUSVS010000006">
    <property type="protein sequence ID" value="MDQ0465256.1"/>
    <property type="molecule type" value="Genomic_DNA"/>
</dbReference>
<dbReference type="NCBIfam" id="TIGR00711">
    <property type="entry name" value="efflux_EmrB"/>
    <property type="match status" value="1"/>
</dbReference>
<organism evidence="11 12">
    <name type="scientific">Caulobacter ginsengisoli</name>
    <dbReference type="NCBI Taxonomy" id="400775"/>
    <lineage>
        <taxon>Bacteria</taxon>
        <taxon>Pseudomonadati</taxon>
        <taxon>Pseudomonadota</taxon>
        <taxon>Alphaproteobacteria</taxon>
        <taxon>Caulobacterales</taxon>
        <taxon>Caulobacteraceae</taxon>
        <taxon>Caulobacter</taxon>
    </lineage>
</organism>
<dbReference type="PROSITE" id="PS50850">
    <property type="entry name" value="MFS"/>
    <property type="match status" value="1"/>
</dbReference>
<feature type="transmembrane region" description="Helical" evidence="9">
    <location>
        <begin position="32"/>
        <end position="51"/>
    </location>
</feature>